<gene>
    <name evidence="1" type="ORF">SAMN02745674_02271</name>
</gene>
<dbReference type="Pfam" id="PF10014">
    <property type="entry name" value="2OG-Fe_Oxy_2"/>
    <property type="match status" value="1"/>
</dbReference>
<dbReference type="Proteomes" id="UP000190061">
    <property type="component" value="Unassembled WGS sequence"/>
</dbReference>
<dbReference type="AlphaFoldDB" id="A0A1T4RLX8"/>
<keyword evidence="1" id="KW-0223">Dioxygenase</keyword>
<organism evidence="1 2">
    <name type="scientific">Lysobacter spongiicola DSM 21749</name>
    <dbReference type="NCBI Taxonomy" id="1122188"/>
    <lineage>
        <taxon>Bacteria</taxon>
        <taxon>Pseudomonadati</taxon>
        <taxon>Pseudomonadota</taxon>
        <taxon>Gammaproteobacteria</taxon>
        <taxon>Lysobacterales</taxon>
        <taxon>Lysobacteraceae</taxon>
        <taxon>Novilysobacter</taxon>
    </lineage>
</organism>
<protein>
    <submittedName>
        <fullName evidence="1">2OG-Fe dioxygenase</fullName>
    </submittedName>
</protein>
<keyword evidence="1" id="KW-0560">Oxidoreductase</keyword>
<dbReference type="GO" id="GO:0051213">
    <property type="term" value="F:dioxygenase activity"/>
    <property type="evidence" value="ECO:0007669"/>
    <property type="project" value="UniProtKB-KW"/>
</dbReference>
<evidence type="ECO:0000313" key="1">
    <source>
        <dbReference type="EMBL" id="SKA16897.1"/>
    </source>
</evidence>
<reference evidence="1 2" key="1">
    <citation type="submission" date="2017-02" db="EMBL/GenBank/DDBJ databases">
        <authorList>
            <person name="Peterson S.W."/>
        </authorList>
    </citation>
    <scope>NUCLEOTIDE SEQUENCE [LARGE SCALE GENOMIC DNA]</scope>
    <source>
        <strain evidence="1 2">DSM 21749</strain>
    </source>
</reference>
<proteinExistence type="predicted"/>
<dbReference type="STRING" id="1122188.SAMN02745674_02271"/>
<dbReference type="Gene3D" id="2.60.120.620">
    <property type="entry name" value="q2cbj1_9rhob like domain"/>
    <property type="match status" value="1"/>
</dbReference>
<dbReference type="InterPro" id="IPR018724">
    <property type="entry name" value="2OG-Fe_dioxygenase"/>
</dbReference>
<keyword evidence="2" id="KW-1185">Reference proteome</keyword>
<accession>A0A1T4RLX8</accession>
<sequence length="184" mass="20185">MSTASCPWADGGSPTPTILTDISPVPGESCLDVAATVRADGFAFVEAALAEPLLLRCGGLSDWQTFSESWNDLGQDHYLAAVGRHRRRRHAIFHLGAGGFELQPHGPHYQHIQYNPLQGSIQRWFEPMEARVCGSESMLTILAFAAKTFGELAPATREWKIEAHQFRIEAAPGRVGEPTTSPRF</sequence>
<evidence type="ECO:0000313" key="2">
    <source>
        <dbReference type="Proteomes" id="UP000190061"/>
    </source>
</evidence>
<name>A0A1T4RLX8_9GAMM</name>
<dbReference type="EMBL" id="FUXP01000009">
    <property type="protein sequence ID" value="SKA16897.1"/>
    <property type="molecule type" value="Genomic_DNA"/>
</dbReference>